<dbReference type="Pfam" id="PF00986">
    <property type="entry name" value="DNA_gyraseB_C"/>
    <property type="match status" value="1"/>
</dbReference>
<sequence>MTAEYSAHHLQVLEGLEAVRKRPGMYIGSNGSPGLMHCLWEIIDNAVDEAVAGNGTKIDIILHADGSVEVHDFGRGIPVDVEPRTGLTGVEVVFTKLHAGGKFGGGSYAASGGLHGVGASVVNALSERLDVEVDRGSKTYAMSFHRGEPGIFTDSGEKRPDAPFRPFQDGSELRVAGKAPRGVTGTRVRYWADRQIFTKDAAFQLGELENRARQTAFLVPGLEIVIRDHRGEEHIETSYRYDGGISEFVDYLASDPPVTDNWRIQGSGTFKETVPVLQADGHMIATEVERTCEVDIALRWGTGYETSIRSFVNIIATPKGGTHQQGFEQEMLKVLRAQVEQNARRLKVGNDKLEKDDVLAGLTAVLTVNVPEPQFEGQTKEVLGTPAVRQIVAQVLRKDLGQRFSSTKRDDKIQSTQLLDKIVAEMKARVSARAHKETQRRKNALESSTLPTKLVDCRTNEVERSELFIVEGDSALGTAKNARNSEFQALLPIRGKILNVQKASVGDMLSNAECASIIQVIGAGSGRSFDIDAARYGKVILMSDADVDGAHIRTLLLTLFFRYMRPLIEHGRVFAAVPPLHRVIVMNPGSKPNETIYTYSEQEMHALLTKLRKAGKRWHEPIQRYKGLGEMDAEQLANTTMDRSGRLLRRVRMEDAEAAGRVFELLMGNEVAPRREFIIDSSDRLSREAIDA</sequence>
<dbReference type="InterPro" id="IPR003594">
    <property type="entry name" value="HATPase_dom"/>
</dbReference>
<comment type="caution">
    <text evidence="13">The sequence shown here is derived from an EMBL/GenBank/DDBJ whole genome shotgun (WGS) entry which is preliminary data.</text>
</comment>
<dbReference type="SUPFAM" id="SSF55874">
    <property type="entry name" value="ATPase domain of HSP90 chaperone/DNA topoisomerase II/histidine kinase"/>
    <property type="match status" value="1"/>
</dbReference>
<dbReference type="EC" id="5.6.2.2" evidence="4"/>
<dbReference type="SUPFAM" id="SSF54211">
    <property type="entry name" value="Ribosomal protein S5 domain 2-like"/>
    <property type="match status" value="1"/>
</dbReference>
<dbReference type="SMART" id="SM00387">
    <property type="entry name" value="HATPase_c"/>
    <property type="match status" value="1"/>
</dbReference>
<dbReference type="PROSITE" id="PS50880">
    <property type="entry name" value="TOPRIM"/>
    <property type="match status" value="1"/>
</dbReference>
<evidence type="ECO:0000256" key="9">
    <source>
        <dbReference type="ARBA" id="ARBA00023029"/>
    </source>
</evidence>
<dbReference type="InterPro" id="IPR002288">
    <property type="entry name" value="DNA_gyrase_B_C"/>
</dbReference>
<dbReference type="SUPFAM" id="SSF56719">
    <property type="entry name" value="Type II DNA topoisomerase"/>
    <property type="match status" value="1"/>
</dbReference>
<keyword evidence="7" id="KW-0067">ATP-binding</keyword>
<dbReference type="EMBL" id="JYIW01000026">
    <property type="protein sequence ID" value="KJL27829.1"/>
    <property type="molecule type" value="Genomic_DNA"/>
</dbReference>
<dbReference type="PANTHER" id="PTHR45866:SF1">
    <property type="entry name" value="DNA GYRASE SUBUNIT B, MITOCHONDRIAL"/>
    <property type="match status" value="1"/>
</dbReference>
<dbReference type="GO" id="GO:0003677">
    <property type="term" value="F:DNA binding"/>
    <property type="evidence" value="ECO:0007669"/>
    <property type="project" value="UniProtKB-KW"/>
</dbReference>
<dbReference type="PRINTS" id="PR01159">
    <property type="entry name" value="DNAGYRASEB"/>
</dbReference>
<dbReference type="Proteomes" id="UP000033640">
    <property type="component" value="Unassembled WGS sequence"/>
</dbReference>
<dbReference type="Gene3D" id="3.40.50.670">
    <property type="match status" value="1"/>
</dbReference>
<dbReference type="AlphaFoldDB" id="A0A0F0L565"/>
<dbReference type="Pfam" id="PF00204">
    <property type="entry name" value="DNA_gyraseB"/>
    <property type="match status" value="1"/>
</dbReference>
<keyword evidence="8" id="KW-0460">Magnesium</keyword>
<dbReference type="GO" id="GO:0006265">
    <property type="term" value="P:DNA topological change"/>
    <property type="evidence" value="ECO:0007669"/>
    <property type="project" value="InterPro"/>
</dbReference>
<keyword evidence="5" id="KW-0479">Metal-binding</keyword>
<dbReference type="FunFam" id="3.40.50.670:FF:000002">
    <property type="entry name" value="DNA gyrase subunit B"/>
    <property type="match status" value="1"/>
</dbReference>
<reference evidence="13 14" key="1">
    <citation type="submission" date="2015-02" db="EMBL/GenBank/DDBJ databases">
        <title>Draft genome sequences of ten Microbacterium spp. with emphasis on heavy metal contaminated environments.</title>
        <authorList>
            <person name="Corretto E."/>
        </authorList>
    </citation>
    <scope>NUCLEOTIDE SEQUENCE [LARGE SCALE GENOMIC DNA]</scope>
    <source>
        <strain evidence="13 14">BEL4b</strain>
    </source>
</reference>
<evidence type="ECO:0000256" key="11">
    <source>
        <dbReference type="ARBA" id="ARBA00023235"/>
    </source>
</evidence>
<dbReference type="InterPro" id="IPR014721">
    <property type="entry name" value="Ribsml_uS5_D2-typ_fold_subgr"/>
</dbReference>
<dbReference type="PANTHER" id="PTHR45866">
    <property type="entry name" value="DNA GYRASE/TOPOISOMERASE SUBUNIT B"/>
    <property type="match status" value="1"/>
</dbReference>
<dbReference type="PROSITE" id="PS00177">
    <property type="entry name" value="TOPOISOMERASE_II"/>
    <property type="match status" value="1"/>
</dbReference>
<keyword evidence="9" id="KW-0799">Topoisomerase</keyword>
<dbReference type="InterPro" id="IPR018522">
    <property type="entry name" value="TopoIIA_CS"/>
</dbReference>
<evidence type="ECO:0000256" key="5">
    <source>
        <dbReference type="ARBA" id="ARBA00022723"/>
    </source>
</evidence>
<dbReference type="InterPro" id="IPR013760">
    <property type="entry name" value="Topo_IIA-like_dom_sf"/>
</dbReference>
<evidence type="ECO:0000256" key="1">
    <source>
        <dbReference type="ARBA" id="ARBA00000185"/>
    </source>
</evidence>
<name>A0A0F0L565_9MICO</name>
<dbReference type="InterPro" id="IPR013506">
    <property type="entry name" value="Topo_IIA_bsu_dom2"/>
</dbReference>
<evidence type="ECO:0000256" key="3">
    <source>
        <dbReference type="ARBA" id="ARBA00010708"/>
    </source>
</evidence>
<dbReference type="PATRIC" id="fig|82380.11.peg.2924"/>
<dbReference type="SMART" id="SM00433">
    <property type="entry name" value="TOP2c"/>
    <property type="match status" value="1"/>
</dbReference>
<dbReference type="Pfam" id="PF01751">
    <property type="entry name" value="Toprim"/>
    <property type="match status" value="1"/>
</dbReference>
<proteinExistence type="inferred from homology"/>
<dbReference type="InterPro" id="IPR036890">
    <property type="entry name" value="HATPase_C_sf"/>
</dbReference>
<evidence type="ECO:0000256" key="4">
    <source>
        <dbReference type="ARBA" id="ARBA00012895"/>
    </source>
</evidence>
<comment type="catalytic activity">
    <reaction evidence="1">
        <text>ATP-dependent breakage, passage and rejoining of double-stranded DNA.</text>
        <dbReference type="EC" id="5.6.2.2"/>
    </reaction>
</comment>
<evidence type="ECO:0000256" key="10">
    <source>
        <dbReference type="ARBA" id="ARBA00023125"/>
    </source>
</evidence>
<evidence type="ECO:0000256" key="8">
    <source>
        <dbReference type="ARBA" id="ARBA00022842"/>
    </source>
</evidence>
<dbReference type="PRINTS" id="PR00418">
    <property type="entry name" value="TPI2FAMILY"/>
</dbReference>
<keyword evidence="11 13" id="KW-0413">Isomerase</keyword>
<keyword evidence="10" id="KW-0238">DNA-binding</keyword>
<dbReference type="GO" id="GO:0046872">
    <property type="term" value="F:metal ion binding"/>
    <property type="evidence" value="ECO:0007669"/>
    <property type="project" value="UniProtKB-KW"/>
</dbReference>
<evidence type="ECO:0000313" key="14">
    <source>
        <dbReference type="Proteomes" id="UP000033640"/>
    </source>
</evidence>
<organism evidence="13 14">
    <name type="scientific">Microbacterium oxydans</name>
    <dbReference type="NCBI Taxonomy" id="82380"/>
    <lineage>
        <taxon>Bacteria</taxon>
        <taxon>Bacillati</taxon>
        <taxon>Actinomycetota</taxon>
        <taxon>Actinomycetes</taxon>
        <taxon>Micrococcales</taxon>
        <taxon>Microbacteriaceae</taxon>
        <taxon>Microbacterium</taxon>
    </lineage>
</organism>
<dbReference type="GO" id="GO:0034335">
    <property type="term" value="F:DNA negative supercoiling activity"/>
    <property type="evidence" value="ECO:0007669"/>
    <property type="project" value="UniProtKB-ARBA"/>
</dbReference>
<dbReference type="InterPro" id="IPR000565">
    <property type="entry name" value="Topo_IIA_B"/>
</dbReference>
<dbReference type="InterPro" id="IPR001241">
    <property type="entry name" value="Topo_IIA"/>
</dbReference>
<feature type="domain" description="Toprim" evidence="12">
    <location>
        <begin position="465"/>
        <end position="579"/>
    </location>
</feature>
<dbReference type="NCBIfam" id="NF004189">
    <property type="entry name" value="PRK05644.1"/>
    <property type="match status" value="1"/>
</dbReference>
<protein>
    <recommendedName>
        <fullName evidence="4">DNA topoisomerase (ATP-hydrolyzing)</fullName>
        <ecNumber evidence="4">5.6.2.2</ecNumber>
    </recommendedName>
</protein>
<dbReference type="InterPro" id="IPR006171">
    <property type="entry name" value="TOPRIM_dom"/>
</dbReference>
<evidence type="ECO:0000256" key="6">
    <source>
        <dbReference type="ARBA" id="ARBA00022741"/>
    </source>
</evidence>
<keyword evidence="6" id="KW-0547">Nucleotide-binding</keyword>
<comment type="cofactor">
    <cofactor evidence="2">
        <name>Mg(2+)</name>
        <dbReference type="ChEBI" id="CHEBI:18420"/>
    </cofactor>
</comment>
<dbReference type="InterPro" id="IPR020568">
    <property type="entry name" value="Ribosomal_Su5_D2-typ_SF"/>
</dbReference>
<dbReference type="InterPro" id="IPR013759">
    <property type="entry name" value="Topo_IIA_B_C"/>
</dbReference>
<dbReference type="CDD" id="cd16928">
    <property type="entry name" value="HATPase_GyrB-like"/>
    <property type="match status" value="1"/>
</dbReference>
<comment type="similarity">
    <text evidence="3">Belongs to the type II topoisomerase GyrB family.</text>
</comment>
<dbReference type="Pfam" id="PF02518">
    <property type="entry name" value="HATPase_c"/>
    <property type="match status" value="1"/>
</dbReference>
<evidence type="ECO:0000256" key="7">
    <source>
        <dbReference type="ARBA" id="ARBA00022840"/>
    </source>
</evidence>
<dbReference type="CDD" id="cd00822">
    <property type="entry name" value="TopoII_Trans_DNA_gyrase"/>
    <property type="match status" value="1"/>
</dbReference>
<dbReference type="Gene3D" id="3.30.565.10">
    <property type="entry name" value="Histidine kinase-like ATPase, C-terminal domain"/>
    <property type="match status" value="1"/>
</dbReference>
<gene>
    <name evidence="13" type="primary">gyrB_2</name>
    <name evidence="13" type="ORF">RS83_02884</name>
</gene>
<dbReference type="FunFam" id="3.30.565.10:FF:000088">
    <property type="entry name" value="DNA topoisomerase (ATP-hydrolyzing)"/>
    <property type="match status" value="1"/>
</dbReference>
<accession>A0A0F0L565</accession>
<dbReference type="GO" id="GO:0005524">
    <property type="term" value="F:ATP binding"/>
    <property type="evidence" value="ECO:0007669"/>
    <property type="project" value="UniProtKB-KW"/>
</dbReference>
<evidence type="ECO:0000259" key="12">
    <source>
        <dbReference type="PROSITE" id="PS50880"/>
    </source>
</evidence>
<evidence type="ECO:0000256" key="2">
    <source>
        <dbReference type="ARBA" id="ARBA00001946"/>
    </source>
</evidence>
<evidence type="ECO:0000313" key="13">
    <source>
        <dbReference type="EMBL" id="KJL27829.1"/>
    </source>
</evidence>
<dbReference type="RefSeq" id="WP_082071677.1">
    <property type="nucleotide sequence ID" value="NZ_JYIW01000026.1"/>
</dbReference>
<dbReference type="Gene3D" id="3.30.230.10">
    <property type="match status" value="1"/>
</dbReference>